<evidence type="ECO:0000256" key="2">
    <source>
        <dbReference type="ARBA" id="ARBA00022692"/>
    </source>
</evidence>
<evidence type="ECO:0000259" key="6">
    <source>
        <dbReference type="PROSITE" id="PS50850"/>
    </source>
</evidence>
<feature type="domain" description="Major facilitator superfamily (MFS) profile" evidence="6">
    <location>
        <begin position="1"/>
        <end position="354"/>
    </location>
</feature>
<dbReference type="PATRIC" id="fig|1619313.3.peg.2579"/>
<feature type="transmembrane region" description="Helical" evidence="5">
    <location>
        <begin position="52"/>
        <end position="70"/>
    </location>
</feature>
<dbReference type="CDD" id="cd17393">
    <property type="entry name" value="MFS_MosC_like"/>
    <property type="match status" value="1"/>
</dbReference>
<proteinExistence type="predicted"/>
<keyword evidence="4 5" id="KW-0472">Membrane</keyword>
<feature type="transmembrane region" description="Helical" evidence="5">
    <location>
        <begin position="302"/>
        <end position="322"/>
    </location>
</feature>
<dbReference type="AlphaFoldDB" id="A0A0U5L1U2"/>
<evidence type="ECO:0000256" key="5">
    <source>
        <dbReference type="SAM" id="Phobius"/>
    </source>
</evidence>
<evidence type="ECO:0000313" key="7">
    <source>
        <dbReference type="EMBL" id="CUU24713.1"/>
    </source>
</evidence>
<protein>
    <submittedName>
        <fullName evidence="7">Putative MFS-type transporter</fullName>
    </submittedName>
</protein>
<gene>
    <name evidence="7" type="ORF">EM595_2482</name>
</gene>
<sequence>MSAWAPLVPFARERLGVSDASLGSLLLFLGAGSLIAMPLTGWLVARFGCKNTMLCSSLLIMMMLPLLAILPTPWMLALALALFGAGLGTLDVAMNFQAVEVEKQADRPMMSGFHAFYSLGGIIGAGAVSLLLWVGLTPVAAIGVIIVMLLLLMVFSLPHLLNERIHQSDTPLFVIPRGWVAFLGLLCFILFLAEGAVLDWGALLLIQTRDLPVAQAGLGYAIFSVAMTIGRLTGDRVVKRFSRYSVMVSGCCLAALGIALAVWLPQPQIALLAFLLVGFGLANTVPMLFTAVGAQKTMPANLAISAMTTIGYTGILTGPALIGYISQWLSLSIAFSLIALLLLVVAASARLVTR</sequence>
<dbReference type="GO" id="GO:0016020">
    <property type="term" value="C:membrane"/>
    <property type="evidence" value="ECO:0007669"/>
    <property type="project" value="UniProtKB-SubCell"/>
</dbReference>
<dbReference type="SUPFAM" id="SSF103473">
    <property type="entry name" value="MFS general substrate transporter"/>
    <property type="match status" value="1"/>
</dbReference>
<feature type="transmembrane region" description="Helical" evidence="5">
    <location>
        <begin position="140"/>
        <end position="161"/>
    </location>
</feature>
<feature type="transmembrane region" description="Helical" evidence="5">
    <location>
        <begin position="244"/>
        <end position="263"/>
    </location>
</feature>
<evidence type="ECO:0000313" key="8">
    <source>
        <dbReference type="Proteomes" id="UP000059419"/>
    </source>
</evidence>
<reference evidence="8" key="1">
    <citation type="submission" date="2015-11" db="EMBL/GenBank/DDBJ databases">
        <authorList>
            <person name="Blom J."/>
        </authorList>
    </citation>
    <scope>NUCLEOTIDE SEQUENCE [LARGE SCALE GENOMIC DNA]</scope>
</reference>
<dbReference type="Proteomes" id="UP000059419">
    <property type="component" value="Chromosome 1"/>
</dbReference>
<feature type="transmembrane region" description="Helical" evidence="5">
    <location>
        <begin position="213"/>
        <end position="232"/>
    </location>
</feature>
<dbReference type="InterPro" id="IPR020846">
    <property type="entry name" value="MFS_dom"/>
</dbReference>
<keyword evidence="3 5" id="KW-1133">Transmembrane helix</keyword>
<dbReference type="InterPro" id="IPR011701">
    <property type="entry name" value="MFS"/>
</dbReference>
<keyword evidence="8" id="KW-1185">Reference proteome</keyword>
<dbReference type="InterPro" id="IPR051788">
    <property type="entry name" value="MFS_Transporter"/>
</dbReference>
<dbReference type="GO" id="GO:0022857">
    <property type="term" value="F:transmembrane transporter activity"/>
    <property type="evidence" value="ECO:0007669"/>
    <property type="project" value="InterPro"/>
</dbReference>
<dbReference type="Pfam" id="PF07690">
    <property type="entry name" value="MFS_1"/>
    <property type="match status" value="1"/>
</dbReference>
<feature type="transmembrane region" description="Helical" evidence="5">
    <location>
        <begin position="328"/>
        <end position="352"/>
    </location>
</feature>
<dbReference type="InterPro" id="IPR036259">
    <property type="entry name" value="MFS_trans_sf"/>
</dbReference>
<dbReference type="PROSITE" id="PS50850">
    <property type="entry name" value="MFS"/>
    <property type="match status" value="1"/>
</dbReference>
<name>A0A0U5L1U2_9GAMM</name>
<dbReference type="PANTHER" id="PTHR23514:SF13">
    <property type="entry name" value="INNER MEMBRANE PROTEIN YBJJ"/>
    <property type="match status" value="1"/>
</dbReference>
<evidence type="ECO:0000256" key="4">
    <source>
        <dbReference type="ARBA" id="ARBA00023136"/>
    </source>
</evidence>
<dbReference type="KEGG" id="ege:EM595_2482"/>
<evidence type="ECO:0000256" key="3">
    <source>
        <dbReference type="ARBA" id="ARBA00022989"/>
    </source>
</evidence>
<dbReference type="STRING" id="1619313.EM595_2482"/>
<comment type="subcellular location">
    <subcellularLocation>
        <location evidence="1">Membrane</location>
        <topology evidence="1">Multi-pass membrane protein</topology>
    </subcellularLocation>
</comment>
<dbReference type="Gene3D" id="1.20.1250.20">
    <property type="entry name" value="MFS general substrate transporter like domains"/>
    <property type="match status" value="2"/>
</dbReference>
<feature type="transmembrane region" description="Helical" evidence="5">
    <location>
        <begin position="76"/>
        <end position="94"/>
    </location>
</feature>
<feature type="transmembrane region" description="Helical" evidence="5">
    <location>
        <begin position="173"/>
        <end position="193"/>
    </location>
</feature>
<feature type="transmembrane region" description="Helical" evidence="5">
    <location>
        <begin position="20"/>
        <end position="45"/>
    </location>
</feature>
<feature type="transmembrane region" description="Helical" evidence="5">
    <location>
        <begin position="269"/>
        <end position="290"/>
    </location>
</feature>
<keyword evidence="2 5" id="KW-0812">Transmembrane</keyword>
<evidence type="ECO:0000256" key="1">
    <source>
        <dbReference type="ARBA" id="ARBA00004141"/>
    </source>
</evidence>
<dbReference type="EMBL" id="LN907827">
    <property type="protein sequence ID" value="CUU24713.1"/>
    <property type="molecule type" value="Genomic_DNA"/>
</dbReference>
<feature type="transmembrane region" description="Helical" evidence="5">
    <location>
        <begin position="115"/>
        <end position="134"/>
    </location>
</feature>
<accession>A0A0U5L1U2</accession>
<dbReference type="PANTHER" id="PTHR23514">
    <property type="entry name" value="BYPASS OF STOP CODON PROTEIN 6"/>
    <property type="match status" value="1"/>
</dbReference>
<organism evidence="7 8">
    <name type="scientific">Duffyella gerundensis</name>
    <dbReference type="NCBI Taxonomy" id="1619313"/>
    <lineage>
        <taxon>Bacteria</taxon>
        <taxon>Pseudomonadati</taxon>
        <taxon>Pseudomonadota</taxon>
        <taxon>Gammaproteobacteria</taxon>
        <taxon>Enterobacterales</taxon>
        <taxon>Erwiniaceae</taxon>
        <taxon>Duffyella</taxon>
    </lineage>
</organism>